<dbReference type="InterPro" id="IPR019775">
    <property type="entry name" value="WD40_repeat_CS"/>
</dbReference>
<feature type="region of interest" description="Disordered" evidence="4">
    <location>
        <begin position="684"/>
        <end position="704"/>
    </location>
</feature>
<dbReference type="PRINTS" id="PR00320">
    <property type="entry name" value="GPROTEINBRPT"/>
</dbReference>
<evidence type="ECO:0000256" key="1">
    <source>
        <dbReference type="ARBA" id="ARBA00022574"/>
    </source>
</evidence>
<dbReference type="PROSITE" id="PS50082">
    <property type="entry name" value="WD_REPEATS_2"/>
    <property type="match status" value="2"/>
</dbReference>
<dbReference type="VEuPathDB" id="FungiDB:AMAG_02419"/>
<reference evidence="8" key="2">
    <citation type="submission" date="2009-11" db="EMBL/GenBank/DDBJ databases">
        <title>The Genome Sequence of Allomyces macrogynus strain ATCC 38327.</title>
        <authorList>
            <consortium name="The Broad Institute Genome Sequencing Platform"/>
            <person name="Russ C."/>
            <person name="Cuomo C."/>
            <person name="Shea T."/>
            <person name="Young S.K."/>
            <person name="Zeng Q."/>
            <person name="Koehrsen M."/>
            <person name="Haas B."/>
            <person name="Borodovsky M."/>
            <person name="Guigo R."/>
            <person name="Alvarado L."/>
            <person name="Berlin A."/>
            <person name="Borenstein D."/>
            <person name="Chen Z."/>
            <person name="Engels R."/>
            <person name="Freedman E."/>
            <person name="Gellesch M."/>
            <person name="Goldberg J."/>
            <person name="Griggs A."/>
            <person name="Gujja S."/>
            <person name="Heiman D."/>
            <person name="Hepburn T."/>
            <person name="Howarth C."/>
            <person name="Jen D."/>
            <person name="Larson L."/>
            <person name="Lewis B."/>
            <person name="Mehta T."/>
            <person name="Park D."/>
            <person name="Pearson M."/>
            <person name="Roberts A."/>
            <person name="Saif S."/>
            <person name="Shenoy N."/>
            <person name="Sisk P."/>
            <person name="Stolte C."/>
            <person name="Sykes S."/>
            <person name="Walk T."/>
            <person name="White J."/>
            <person name="Yandava C."/>
            <person name="Burger G."/>
            <person name="Gray M.W."/>
            <person name="Holland P.W.H."/>
            <person name="King N."/>
            <person name="Lang F.B.F."/>
            <person name="Roger A.J."/>
            <person name="Ruiz-Trillo I."/>
            <person name="Lander E."/>
            <person name="Nusbaum C."/>
        </authorList>
    </citation>
    <scope>NUCLEOTIDE SEQUENCE [LARGE SCALE GENOMIC DNA]</scope>
    <source>
        <strain evidence="8">ATCC 38327</strain>
    </source>
</reference>
<gene>
    <name evidence="7" type="ORF">AMAG_02419</name>
</gene>
<dbReference type="SUPFAM" id="SSF50978">
    <property type="entry name" value="WD40 repeat-like"/>
    <property type="match status" value="2"/>
</dbReference>
<dbReference type="PROSITE" id="PS50294">
    <property type="entry name" value="WD_REPEATS_REGION"/>
    <property type="match status" value="2"/>
</dbReference>
<dbReference type="AlphaFoldDB" id="A0A0L0S2K6"/>
<feature type="repeat" description="WD" evidence="3">
    <location>
        <begin position="494"/>
        <end position="535"/>
    </location>
</feature>
<evidence type="ECO:0000313" key="8">
    <source>
        <dbReference type="Proteomes" id="UP000054350"/>
    </source>
</evidence>
<dbReference type="Pfam" id="PF04192">
    <property type="entry name" value="Utp21"/>
    <property type="match status" value="1"/>
</dbReference>
<dbReference type="GO" id="GO:0034388">
    <property type="term" value="C:Pwp2p-containing subcomplex of 90S preribosome"/>
    <property type="evidence" value="ECO:0007669"/>
    <property type="project" value="TreeGrafter"/>
</dbReference>
<dbReference type="InterPro" id="IPR015943">
    <property type="entry name" value="WD40/YVTN_repeat-like_dom_sf"/>
</dbReference>
<keyword evidence="2" id="KW-0677">Repeat</keyword>
<evidence type="ECO:0000259" key="6">
    <source>
        <dbReference type="Pfam" id="PF25171"/>
    </source>
</evidence>
<feature type="repeat" description="WD" evidence="3">
    <location>
        <begin position="577"/>
        <end position="618"/>
    </location>
</feature>
<keyword evidence="8" id="KW-1185">Reference proteome</keyword>
<organism evidence="7 8">
    <name type="scientific">Allomyces macrogynus (strain ATCC 38327)</name>
    <name type="common">Allomyces javanicus var. macrogynus</name>
    <dbReference type="NCBI Taxonomy" id="578462"/>
    <lineage>
        <taxon>Eukaryota</taxon>
        <taxon>Fungi</taxon>
        <taxon>Fungi incertae sedis</taxon>
        <taxon>Blastocladiomycota</taxon>
        <taxon>Blastocladiomycetes</taxon>
        <taxon>Blastocladiales</taxon>
        <taxon>Blastocladiaceae</taxon>
        <taxon>Allomyces</taxon>
    </lineage>
</organism>
<dbReference type="InterPro" id="IPR020472">
    <property type="entry name" value="WD40_PAC1"/>
</dbReference>
<dbReference type="OrthoDB" id="10250769at2759"/>
<dbReference type="InterPro" id="IPR007319">
    <property type="entry name" value="WDR36/Utp21_C"/>
</dbReference>
<dbReference type="InterPro" id="IPR001680">
    <property type="entry name" value="WD40_rpt"/>
</dbReference>
<dbReference type="GO" id="GO:0006364">
    <property type="term" value="P:rRNA processing"/>
    <property type="evidence" value="ECO:0007669"/>
    <property type="project" value="InterPro"/>
</dbReference>
<proteinExistence type="predicted"/>
<dbReference type="Proteomes" id="UP000054350">
    <property type="component" value="Unassembled WGS sequence"/>
</dbReference>
<protein>
    <submittedName>
        <fullName evidence="7">Uncharacterized protein</fullName>
    </submittedName>
</protein>
<keyword evidence="1 3" id="KW-0853">WD repeat</keyword>
<sequence length="921" mass="100866">MHKAKKLRRDTSPVATAAAVKPKPRSSGIFVPFRALGTICNDVPFDLQALGADHFVTTCVGNAFHVYNCDRFRLMAVSTPTPGPISALAAFKETTFAACRDAVYVFRRGKKYAELRNDKIDGTIIQMMVFGDYLLALSDDNLLTAWLHASGEVYSTIEFAPSFAATCFMHPHTYLNKVLVGSAQGALQIWNIKTNKLIYEFESMGGAITSLVQSPVLDVVAIGQVDGHVLLHNLKLDERIVKYYQESRVTAITFRTDHEPLMATANHQGDIAIWDLANRRLMHHVKGAHAGLIPSMQFLAGQPVLLTSGADNAIKQFIFDAADGVPRLLNFREGHSQPPTRVRFSDGEGKFLLTAARDRAVRVFSVVRDAQSTELSQGAGTGTAANSGTHATKGAKRLGITLDQIKLSPATTIASCELTQRDWDNLVTAHENEPAARTWSFQRRAIGKHQLPATDGGVVKAVVVSACGNFAVVGSSMGGLDVYNMQSGQLRRSFRGHTKAVTGLVMDRVNRYVVSASLDKSIRVWDFAAGKELYAFPVPAPVTQLVGHADNELVAAVADDQCIRILDLDTRRIVREFWGHRNRITDVAFSPDGRWLVSAALDATVRTWDLPTGFLIDQFRVDHVATSVAFSPVGDFLATTHVDNLAVALWSNRAQYSTIAVKPIDDDEEDDSALVDVALPSAAGEDEDEAYAEEAGPAAVPSADSAGGVAVTYSDYETPAQLTAKMVTLGQHPSSRWQMLLNLEAVKARNKPKEPPKQPERAPFFLPTVAGLMPTFDSSSADKGAQDRESALAALSKLSLESEFVLLLRDNDSKGDYSVFLATLLDMGPSSLDMEIRMLPETHFVAFLRAVRAHMATRRDFDAIEAILHVFLSCHGEALSRADDRVREELQLVLQTHDKEWSRVRALVRYCSCMLDFVRQA</sequence>
<dbReference type="Pfam" id="PF25171">
    <property type="entry name" value="Beta-prop_WDR36-Utp21_1st"/>
    <property type="match status" value="1"/>
</dbReference>
<dbReference type="CDD" id="cd00200">
    <property type="entry name" value="WD40"/>
    <property type="match status" value="1"/>
</dbReference>
<dbReference type="Gene3D" id="2.130.10.10">
    <property type="entry name" value="YVTN repeat-like/Quinoprotein amine dehydrogenase"/>
    <property type="match status" value="2"/>
</dbReference>
<feature type="domain" description="WDR36/Utp21 N-terminal" evidence="6">
    <location>
        <begin position="56"/>
        <end position="320"/>
    </location>
</feature>
<dbReference type="PROSITE" id="PS00678">
    <property type="entry name" value="WD_REPEATS_1"/>
    <property type="match status" value="1"/>
</dbReference>
<dbReference type="PANTHER" id="PTHR22840:SF12">
    <property type="entry name" value="WD REPEAT-CONTAINING PROTEIN 36"/>
    <property type="match status" value="1"/>
</dbReference>
<name>A0A0L0S2K6_ALLM3</name>
<dbReference type="Pfam" id="PF25168">
    <property type="entry name" value="Beta-prop_WDR36-Utp21_2nd"/>
    <property type="match status" value="1"/>
</dbReference>
<dbReference type="EMBL" id="GG745330">
    <property type="protein sequence ID" value="KNE56631.1"/>
    <property type="molecule type" value="Genomic_DNA"/>
</dbReference>
<evidence type="ECO:0000313" key="7">
    <source>
        <dbReference type="EMBL" id="KNE56631.1"/>
    </source>
</evidence>
<evidence type="ECO:0000256" key="3">
    <source>
        <dbReference type="PROSITE-ProRule" id="PRU00221"/>
    </source>
</evidence>
<feature type="domain" description="WDR36/Utp21 C-terminal" evidence="5">
    <location>
        <begin position="721"/>
        <end position="919"/>
    </location>
</feature>
<evidence type="ECO:0000259" key="5">
    <source>
        <dbReference type="Pfam" id="PF04192"/>
    </source>
</evidence>
<dbReference type="PANTHER" id="PTHR22840">
    <property type="entry name" value="WD REPEAT-CONTAINING PROTEIN 36"/>
    <property type="match status" value="1"/>
</dbReference>
<dbReference type="InterPro" id="IPR059157">
    <property type="entry name" value="WDR36-Utp21_N"/>
</dbReference>
<evidence type="ECO:0000256" key="4">
    <source>
        <dbReference type="SAM" id="MobiDB-lite"/>
    </source>
</evidence>
<dbReference type="SMART" id="SM00320">
    <property type="entry name" value="WD40"/>
    <property type="match status" value="9"/>
</dbReference>
<accession>A0A0L0S2K6</accession>
<dbReference type="OMA" id="FWIRTSG"/>
<dbReference type="STRING" id="578462.A0A0L0S2K6"/>
<reference evidence="7 8" key="1">
    <citation type="submission" date="2009-11" db="EMBL/GenBank/DDBJ databases">
        <title>Annotation of Allomyces macrogynus ATCC 38327.</title>
        <authorList>
            <consortium name="The Broad Institute Genome Sequencing Platform"/>
            <person name="Russ C."/>
            <person name="Cuomo C."/>
            <person name="Burger G."/>
            <person name="Gray M.W."/>
            <person name="Holland P.W.H."/>
            <person name="King N."/>
            <person name="Lang F.B.F."/>
            <person name="Roger A.J."/>
            <person name="Ruiz-Trillo I."/>
            <person name="Young S.K."/>
            <person name="Zeng Q."/>
            <person name="Gargeya S."/>
            <person name="Fitzgerald M."/>
            <person name="Haas B."/>
            <person name="Abouelleil A."/>
            <person name="Alvarado L."/>
            <person name="Arachchi H.M."/>
            <person name="Berlin A."/>
            <person name="Chapman S.B."/>
            <person name="Gearin G."/>
            <person name="Goldberg J."/>
            <person name="Griggs A."/>
            <person name="Gujja S."/>
            <person name="Hansen M."/>
            <person name="Heiman D."/>
            <person name="Howarth C."/>
            <person name="Larimer J."/>
            <person name="Lui A."/>
            <person name="MacDonald P.J.P."/>
            <person name="McCowen C."/>
            <person name="Montmayeur A."/>
            <person name="Murphy C."/>
            <person name="Neiman D."/>
            <person name="Pearson M."/>
            <person name="Priest M."/>
            <person name="Roberts A."/>
            <person name="Saif S."/>
            <person name="Shea T."/>
            <person name="Sisk P."/>
            <person name="Stolte C."/>
            <person name="Sykes S."/>
            <person name="Wortman J."/>
            <person name="Nusbaum C."/>
            <person name="Birren B."/>
        </authorList>
    </citation>
    <scope>NUCLEOTIDE SEQUENCE [LARGE SCALE GENOMIC DNA]</scope>
    <source>
        <strain evidence="7 8">ATCC 38327</strain>
    </source>
</reference>
<evidence type="ECO:0000256" key="2">
    <source>
        <dbReference type="ARBA" id="ARBA00022737"/>
    </source>
</evidence>
<dbReference type="InterPro" id="IPR036322">
    <property type="entry name" value="WD40_repeat_dom_sf"/>
</dbReference>
<dbReference type="eggNOG" id="KOG1539">
    <property type="taxonomic scope" value="Eukaryota"/>
</dbReference>
<dbReference type="GO" id="GO:0032040">
    <property type="term" value="C:small-subunit processome"/>
    <property type="evidence" value="ECO:0007669"/>
    <property type="project" value="InterPro"/>
</dbReference>